<proteinExistence type="predicted"/>
<dbReference type="Proteomes" id="UP000199564">
    <property type="component" value="Unassembled WGS sequence"/>
</dbReference>
<name>A0A1I5AI04_9BACT</name>
<dbReference type="AlphaFoldDB" id="A0A1I5AI04"/>
<evidence type="ECO:0000313" key="2">
    <source>
        <dbReference type="EMBL" id="SFN62022.1"/>
    </source>
</evidence>
<feature type="chain" id="PRO_5011544251" evidence="1">
    <location>
        <begin position="24"/>
        <end position="380"/>
    </location>
</feature>
<feature type="signal peptide" evidence="1">
    <location>
        <begin position="1"/>
        <end position="23"/>
    </location>
</feature>
<dbReference type="InterPro" id="IPR021655">
    <property type="entry name" value="Put_metal-bd"/>
</dbReference>
<keyword evidence="3" id="KW-1185">Reference proteome</keyword>
<dbReference type="EMBL" id="FOVW01000001">
    <property type="protein sequence ID" value="SFN62022.1"/>
    <property type="molecule type" value="Genomic_DNA"/>
</dbReference>
<organism evidence="2 3">
    <name type="scientific">Algoriphagus ornithinivorans</name>
    <dbReference type="NCBI Taxonomy" id="226506"/>
    <lineage>
        <taxon>Bacteria</taxon>
        <taxon>Pseudomonadati</taxon>
        <taxon>Bacteroidota</taxon>
        <taxon>Cytophagia</taxon>
        <taxon>Cytophagales</taxon>
        <taxon>Cyclobacteriaceae</taxon>
        <taxon>Algoriphagus</taxon>
    </lineage>
</organism>
<dbReference type="PROSITE" id="PS51257">
    <property type="entry name" value="PROKAR_LIPOPROTEIN"/>
    <property type="match status" value="1"/>
</dbReference>
<evidence type="ECO:0000256" key="1">
    <source>
        <dbReference type="SAM" id="SignalP"/>
    </source>
</evidence>
<reference evidence="3" key="1">
    <citation type="submission" date="2016-10" db="EMBL/GenBank/DDBJ databases">
        <authorList>
            <person name="Varghese N."/>
            <person name="Submissions S."/>
        </authorList>
    </citation>
    <scope>NUCLEOTIDE SEQUENCE [LARGE SCALE GENOMIC DNA]</scope>
    <source>
        <strain evidence="3">DSM 15282</strain>
    </source>
</reference>
<evidence type="ECO:0000313" key="3">
    <source>
        <dbReference type="Proteomes" id="UP000199564"/>
    </source>
</evidence>
<accession>A0A1I5AI04</accession>
<gene>
    <name evidence="2" type="ORF">SAMN04488519_101166</name>
</gene>
<sequence length="380" mass="41503">MKTSLLKKGSVVATLSLSMLIIACQEDSMNLIPMDDPAEAVVEGDPENSSSGNENVRVNRIEVCHYDADTDTWHLIEFGEPGWKGHEPHGDVRLDDQDGDGYVPFNECGFTGPKGMGDLDDLDPTVYPGAPEICDGKDNDGDGLIDNTGTTYYRDADGDGFGDPNQSQQSCTPLEGFVEDNTDCNDNDASVNPGAEEICGDGIDNDCDGLVDEDCLVEFVSEQLIDTDVFYHRVSDPRFGRLGQTFITGSESVNISSIQVKFSPEANGGLLTIDLYEFDPETENLTLVASSNTLGYGWSDGGFINERFFATKPELKPNTNYAFVLRNGGLNFFYVNGNSDGSVYEGGTTFRATTGDGSNEPNRVIYNPMNFDMWFRLILE</sequence>
<keyword evidence="1" id="KW-0732">Signal</keyword>
<dbReference type="Pfam" id="PF11617">
    <property type="entry name" value="Cu-binding_MopE"/>
    <property type="match status" value="2"/>
</dbReference>
<dbReference type="STRING" id="226506.SAMN04488519_101166"/>
<dbReference type="RefSeq" id="WP_091648958.1">
    <property type="nucleotide sequence ID" value="NZ_FOVW01000001.1"/>
</dbReference>
<protein>
    <submittedName>
        <fullName evidence="2">Putative metal-binding motif-containing protein</fullName>
    </submittedName>
</protein>